<dbReference type="EMBL" id="QYUO01000002">
    <property type="protein sequence ID" value="RJF95655.1"/>
    <property type="molecule type" value="Genomic_DNA"/>
</dbReference>
<comment type="caution">
    <text evidence="3">The sequence shown here is derived from an EMBL/GenBank/DDBJ whole genome shotgun (WGS) entry which is preliminary data.</text>
</comment>
<evidence type="ECO:0000259" key="2">
    <source>
        <dbReference type="SMART" id="SM00062"/>
    </source>
</evidence>
<keyword evidence="1" id="KW-0732">Signal</keyword>
<dbReference type="SMART" id="SM00062">
    <property type="entry name" value="PBPb"/>
    <property type="match status" value="1"/>
</dbReference>
<dbReference type="PANTHER" id="PTHR35936:SF25">
    <property type="entry name" value="ABC TRANSPORTER SUBSTRATE-BINDING PROTEIN"/>
    <property type="match status" value="1"/>
</dbReference>
<dbReference type="PANTHER" id="PTHR35936">
    <property type="entry name" value="MEMBRANE-BOUND LYTIC MUREIN TRANSGLYCOSYLASE F"/>
    <property type="match status" value="1"/>
</dbReference>
<evidence type="ECO:0000313" key="4">
    <source>
        <dbReference type="Proteomes" id="UP000265955"/>
    </source>
</evidence>
<name>A0A3A3FME1_9BURK</name>
<dbReference type="SUPFAM" id="SSF53850">
    <property type="entry name" value="Periplasmic binding protein-like II"/>
    <property type="match status" value="1"/>
</dbReference>
<evidence type="ECO:0000256" key="1">
    <source>
        <dbReference type="ARBA" id="ARBA00022729"/>
    </source>
</evidence>
<sequence>MPRWWNKRRRRRRPCKSRAMRLPRWSVFSNYTTTIRRHKAGDASCFMKRGKQMKKTLLCCIIASTFTTLVHGAEKVIIYGDDDYAPYSYVENGQFKGIYVDVLKNAIQKLPAGYQVELRPIPWKRGLDLLESGAGFALFPPYMKKERTYIQSYSVPLLREEVALFCHEDAMKSVRKKFPEDFSGITIGINAGFALTDTLGAAAKSGKVNLSEAKGNESNLKKLASKRVDCYANDKGSILYSAKKLRADPQFGNFKLIEAAMLSGESAHIGYSVNFKAAYKTDFIEKMNAALNEVKKGDAINTAVEAYIK</sequence>
<evidence type="ECO:0000313" key="3">
    <source>
        <dbReference type="EMBL" id="RJF95655.1"/>
    </source>
</evidence>
<reference evidence="4" key="1">
    <citation type="submission" date="2018-09" db="EMBL/GenBank/DDBJ databases">
        <authorList>
            <person name="Zhu H."/>
        </authorList>
    </citation>
    <scope>NUCLEOTIDE SEQUENCE [LARGE SCALE GENOMIC DNA]</scope>
    <source>
        <strain evidence="4">K1R23-30</strain>
    </source>
</reference>
<dbReference type="Proteomes" id="UP000265955">
    <property type="component" value="Unassembled WGS sequence"/>
</dbReference>
<protein>
    <recommendedName>
        <fullName evidence="2">Solute-binding protein family 3/N-terminal domain-containing protein</fullName>
    </recommendedName>
</protein>
<dbReference type="InterPro" id="IPR001638">
    <property type="entry name" value="Solute-binding_3/MltF_N"/>
</dbReference>
<organism evidence="3 4">
    <name type="scientific">Noviherbaspirillum saxi</name>
    <dbReference type="NCBI Taxonomy" id="2320863"/>
    <lineage>
        <taxon>Bacteria</taxon>
        <taxon>Pseudomonadati</taxon>
        <taxon>Pseudomonadota</taxon>
        <taxon>Betaproteobacteria</taxon>
        <taxon>Burkholderiales</taxon>
        <taxon>Oxalobacteraceae</taxon>
        <taxon>Noviherbaspirillum</taxon>
    </lineage>
</organism>
<accession>A0A3A3FME1</accession>
<gene>
    <name evidence="3" type="ORF">D3871_19935</name>
</gene>
<dbReference type="Pfam" id="PF00497">
    <property type="entry name" value="SBP_bac_3"/>
    <property type="match status" value="1"/>
</dbReference>
<keyword evidence="4" id="KW-1185">Reference proteome</keyword>
<proteinExistence type="predicted"/>
<dbReference type="Gene3D" id="3.40.190.10">
    <property type="entry name" value="Periplasmic binding protein-like II"/>
    <property type="match status" value="2"/>
</dbReference>
<dbReference type="AlphaFoldDB" id="A0A3A3FME1"/>
<feature type="domain" description="Solute-binding protein family 3/N-terminal" evidence="2">
    <location>
        <begin position="75"/>
        <end position="309"/>
    </location>
</feature>